<keyword evidence="2" id="KW-1185">Reference proteome</keyword>
<organism evidence="1 2">
    <name type="scientific">Parvibium lacunae</name>
    <dbReference type="NCBI Taxonomy" id="1888893"/>
    <lineage>
        <taxon>Bacteria</taxon>
        <taxon>Pseudomonadati</taxon>
        <taxon>Pseudomonadota</taxon>
        <taxon>Betaproteobacteria</taxon>
        <taxon>Burkholderiales</taxon>
        <taxon>Alcaligenaceae</taxon>
        <taxon>Parvibium</taxon>
    </lineage>
</organism>
<accession>A0A368L8N7</accession>
<dbReference type="EMBL" id="QPGB01000001">
    <property type="protein sequence ID" value="RCS59589.1"/>
    <property type="molecule type" value="Genomic_DNA"/>
</dbReference>
<name>A0A368L8N7_9BURK</name>
<dbReference type="AlphaFoldDB" id="A0A368L8N7"/>
<protein>
    <submittedName>
        <fullName evidence="1">Uncharacterized protein</fullName>
    </submittedName>
</protein>
<evidence type="ECO:0000313" key="2">
    <source>
        <dbReference type="Proteomes" id="UP000252357"/>
    </source>
</evidence>
<evidence type="ECO:0000313" key="1">
    <source>
        <dbReference type="EMBL" id="RCS59589.1"/>
    </source>
</evidence>
<dbReference type="RefSeq" id="WP_114401739.1">
    <property type="nucleotide sequence ID" value="NZ_QPGB01000001.1"/>
</dbReference>
<dbReference type="Proteomes" id="UP000252357">
    <property type="component" value="Unassembled WGS sequence"/>
</dbReference>
<comment type="caution">
    <text evidence="1">The sequence shown here is derived from an EMBL/GenBank/DDBJ whole genome shotgun (WGS) entry which is preliminary data.</text>
</comment>
<gene>
    <name evidence="1" type="ORF">DU000_02400</name>
</gene>
<reference evidence="1 2" key="1">
    <citation type="journal article" date="2018" name="Int. J. Syst. Evol. Microbiol.">
        <title>Parvibium lacunae gen. nov., sp. nov., a new member of the family Alcaligenaceae isolated from a freshwater pond.</title>
        <authorList>
            <person name="Chen W.M."/>
            <person name="Xie P.B."/>
            <person name="Hsu M.Y."/>
            <person name="Sheu S.Y."/>
        </authorList>
    </citation>
    <scope>NUCLEOTIDE SEQUENCE [LARGE SCALE GENOMIC DNA]</scope>
    <source>
        <strain evidence="1 2">KMB9</strain>
    </source>
</reference>
<sequence>MSKRISKTELFSGDRVTPLVIEKTGLTLEELAQFSLTVSDGHPKYWSVDGPVGDWAENVFKVEAIKAYLLDRWRFNERKDHPQIESVRDFILRFMESKYVEAEIKNEIGRKRGGEKNKTDGDRKRSDFLVLAAIEKHNNPKLKKLPLAMKIIRGFPKEFPALVDGVLRKLPSLSRNDAILKVFQDHSQLFDDDVSNEKSGNPDLNHLEAEKKIREKHRAKLLGLSTARKYLNGGKK</sequence>
<proteinExistence type="predicted"/>